<protein>
    <submittedName>
        <fullName evidence="1">Uncharacterized protein</fullName>
    </submittedName>
</protein>
<gene>
    <name evidence="1" type="ORF">NLG97_g1999</name>
</gene>
<evidence type="ECO:0000313" key="2">
    <source>
        <dbReference type="Proteomes" id="UP001148737"/>
    </source>
</evidence>
<dbReference type="Proteomes" id="UP001148737">
    <property type="component" value="Unassembled WGS sequence"/>
</dbReference>
<accession>A0ACC1R255</accession>
<proteinExistence type="predicted"/>
<name>A0ACC1R255_9HYPO</name>
<reference evidence="1" key="1">
    <citation type="submission" date="2022-07" db="EMBL/GenBank/DDBJ databases">
        <title>Genome Sequence of Lecanicillium saksenae.</title>
        <authorList>
            <person name="Buettner E."/>
        </authorList>
    </citation>
    <scope>NUCLEOTIDE SEQUENCE</scope>
    <source>
        <strain evidence="1">VT-O1</strain>
    </source>
</reference>
<sequence>MTGISPQLERMFAIRHADNVKAIEGFSFAIVAIAGIFIISHLVRTAYHGVRRQKGGTAIRVLSAPFRMIRNSSVYSFPYFPSTGHAFIIGVFIALNIIFLFTFNNNSNFNLQTNVASRTGWLAMINMLFSVFLALKNTPLAFLTAWSYERLNILHRYSGAFAVLHMIVHACCYSAYFSSAHESYMLTKTSSVCGILAGSSFFLLGLGGIFLRRWWYELFYYFHIFCFTLALITLGIHQPSIAEGFLVITILTGVMWALDRLIRVFRLLFYSANNKVTLTPLPHGGTRVTLAKAPLGALSGKHCFLWIPAIRSFETHPFTISAMDPLEFVVKAHDGFTKELHDRAVAQPGVQLKVSVEGSYGTFPTPSSFDNVVLIAGGTGASFTFGAAFNALKQLKEKNTTKIMFIWAVRHRSLLSWYANHLQTLGSDPRVSIHIFVTKGRDALESSGNSMTESEDGRPCGSPTTHEISPTIISSASSSSGDPEKGIVAIQHSDLTSMSRIDAYSGFPITWKRPDVPAMIQGVVAESARHQSVLVMGCGPSSLMTQVRNTTAECIRSDGPTVELHCEQFGW</sequence>
<organism evidence="1 2">
    <name type="scientific">Lecanicillium saksenae</name>
    <dbReference type="NCBI Taxonomy" id="468837"/>
    <lineage>
        <taxon>Eukaryota</taxon>
        <taxon>Fungi</taxon>
        <taxon>Dikarya</taxon>
        <taxon>Ascomycota</taxon>
        <taxon>Pezizomycotina</taxon>
        <taxon>Sordariomycetes</taxon>
        <taxon>Hypocreomycetidae</taxon>
        <taxon>Hypocreales</taxon>
        <taxon>Cordycipitaceae</taxon>
        <taxon>Lecanicillium</taxon>
    </lineage>
</organism>
<keyword evidence="2" id="KW-1185">Reference proteome</keyword>
<comment type="caution">
    <text evidence="1">The sequence shown here is derived from an EMBL/GenBank/DDBJ whole genome shotgun (WGS) entry which is preliminary data.</text>
</comment>
<dbReference type="EMBL" id="JANAKD010000120">
    <property type="protein sequence ID" value="KAJ3497316.1"/>
    <property type="molecule type" value="Genomic_DNA"/>
</dbReference>
<evidence type="ECO:0000313" key="1">
    <source>
        <dbReference type="EMBL" id="KAJ3497316.1"/>
    </source>
</evidence>